<dbReference type="Proteomes" id="UP001529423">
    <property type="component" value="Unassembled WGS sequence"/>
</dbReference>
<gene>
    <name evidence="1" type="ORF">QUW46_03960</name>
</gene>
<reference evidence="1 2" key="3">
    <citation type="submission" date="2023-06" db="EMBL/GenBank/DDBJ databases">
        <authorList>
            <person name="Zeman M."/>
            <person name="Kubasova T."/>
            <person name="Jahodarova E."/>
            <person name="Nykrynova M."/>
            <person name="Rychlik I."/>
        </authorList>
    </citation>
    <scope>NUCLEOTIDE SEQUENCE [LARGE SCALE GENOMIC DNA]</scope>
    <source>
        <strain evidence="1 2">105_WCHN</strain>
    </source>
</reference>
<evidence type="ECO:0000313" key="1">
    <source>
        <dbReference type="EMBL" id="MDM8333730.1"/>
    </source>
</evidence>
<protein>
    <submittedName>
        <fullName evidence="1">Uncharacterized protein</fullName>
    </submittedName>
</protein>
<organism evidence="1 2">
    <name type="scientific">Limosilactobacillus panis</name>
    <dbReference type="NCBI Taxonomy" id="47493"/>
    <lineage>
        <taxon>Bacteria</taxon>
        <taxon>Bacillati</taxon>
        <taxon>Bacillota</taxon>
        <taxon>Bacilli</taxon>
        <taxon>Lactobacillales</taxon>
        <taxon>Lactobacillaceae</taxon>
        <taxon>Limosilactobacillus</taxon>
    </lineage>
</organism>
<comment type="caution">
    <text evidence="1">The sequence shown here is derived from an EMBL/GenBank/DDBJ whole genome shotgun (WGS) entry which is preliminary data.</text>
</comment>
<sequence>MARVTPSQNWGISAGRSNFYIKDGWNTTDAWNVSSIGYIPGKYTIAVYTKNPSFDACRNFIQQLALTTRQIVG</sequence>
<proteinExistence type="predicted"/>
<name>A0ABT7VLW6_9LACO</name>
<reference evidence="1 2" key="1">
    <citation type="submission" date="2023-06" db="EMBL/GenBank/DDBJ databases">
        <title>Identification and characterization of horizontal gene transfer across gut microbiota members of farm animals based on homology search.</title>
        <authorList>
            <person name="Schwarzerova J."/>
            <person name="Nykrynova M."/>
            <person name="Jureckova K."/>
            <person name="Cejkova D."/>
            <person name="Rychlik I."/>
        </authorList>
    </citation>
    <scope>NUCLEOTIDE SEQUENCE [LARGE SCALE GENOMIC DNA]</scope>
    <source>
        <strain evidence="1 2">105_WCHN</strain>
    </source>
</reference>
<evidence type="ECO:0000313" key="2">
    <source>
        <dbReference type="Proteomes" id="UP001529423"/>
    </source>
</evidence>
<dbReference type="EMBL" id="JAUDEO010000016">
    <property type="protein sequence ID" value="MDM8333730.1"/>
    <property type="molecule type" value="Genomic_DNA"/>
</dbReference>
<dbReference type="RefSeq" id="WP_289559751.1">
    <property type="nucleotide sequence ID" value="NZ_JAUDEO010000016.1"/>
</dbReference>
<reference evidence="2" key="2">
    <citation type="submission" date="2023-06" db="EMBL/GenBank/DDBJ databases">
        <title>Identification and characterization of horizontal gene transfer across gut microbiota members of farm animals based on homology search.</title>
        <authorList>
            <person name="Zeman M."/>
            <person name="Kubasova T."/>
            <person name="Jahodarova E."/>
            <person name="Nykrynova M."/>
            <person name="Rychlik I."/>
        </authorList>
    </citation>
    <scope>NUCLEOTIDE SEQUENCE [LARGE SCALE GENOMIC DNA]</scope>
    <source>
        <strain evidence="2">105_WCHN</strain>
    </source>
</reference>
<accession>A0ABT7VLW6</accession>
<keyword evidence="2" id="KW-1185">Reference proteome</keyword>